<dbReference type="NCBIfam" id="NF003962">
    <property type="entry name" value="PRK05454.2-5"/>
    <property type="match status" value="1"/>
</dbReference>
<keyword evidence="8 15" id="KW-0808">Transferase</keyword>
<organism evidence="15 16">
    <name type="scientific">Variovorax terrae</name>
    <dbReference type="NCBI Taxonomy" id="2923278"/>
    <lineage>
        <taxon>Bacteria</taxon>
        <taxon>Pseudomonadati</taxon>
        <taxon>Pseudomonadota</taxon>
        <taxon>Betaproteobacteria</taxon>
        <taxon>Burkholderiales</taxon>
        <taxon>Comamonadaceae</taxon>
        <taxon>Variovorax</taxon>
    </lineage>
</organism>
<evidence type="ECO:0000256" key="13">
    <source>
        <dbReference type="SAM" id="Phobius"/>
    </source>
</evidence>
<proteinExistence type="inferred from homology"/>
<comment type="similarity">
    <text evidence="3">Belongs to the glycosyltransferase 2 family. OpgH subfamily.</text>
</comment>
<evidence type="ECO:0000256" key="2">
    <source>
        <dbReference type="ARBA" id="ARBA00005001"/>
    </source>
</evidence>
<dbReference type="GO" id="GO:0016758">
    <property type="term" value="F:hexosyltransferase activity"/>
    <property type="evidence" value="ECO:0007669"/>
    <property type="project" value="TreeGrafter"/>
</dbReference>
<sequence length="685" mass="74719">MEQHPSSRLGSPRAPSFPPHPAPDGGAAPAVVARRGAAYPVPQVPRRSSVREERHPNSATAPPLNRGSMAPRPWRGFWSSLGAGALSLMRPRPAARAAAPEAWQQAAQRRRLVFALLTLVSTMMATTLFANAQPDYDSAWLEYGQVVLFAVLSTWVVTGFVTALMGFYVTLRGDRHALSARAVRHHPVNPQARTAIVMPICNEDVATVFAGLRATCESVAATGHAGVFDVFVLSDSADPKTAAAERAAWEDLRAALAAHPEQPQIEVYYRLRARRTHRKAGNVADFCRRWGRDYRYMVVLDADSVMSGECIVSMVKLMEANPKAGIIQTATQAIGHVTLHARAQQFASRVTGRLFTLGMQFWQLGESHYWGHNAIIRVAPFMQHCALAPIRGRGGLAGGILSHDFVEAALMRRAGYHVWLVSDLVGSYEQQPPDLLAELQRDRRWCQGNLQNSRLIAEPGIHRVHRAMFAIGAMSYLSAPLWLAFLTLGTALWMSGARILPEWQAVPTELRELWAWTLCMLFLPRVLGLLAVLLRGQQKSYGGTAGLLRSAAVETGLALLQAPIRMLAHSLFVLVALTGLKLDWKSPPREAAAVSWRDAAARLAPMTAVIALLGLGIAAIDAGALVWLTPVALPLLLAVPLAVLTSQVGLGTRLRARGVLLIPEESWSPAVLRRAWRHAAEFARA</sequence>
<dbReference type="PANTHER" id="PTHR43867">
    <property type="entry name" value="CELLULOSE SYNTHASE CATALYTIC SUBUNIT A [UDP-FORMING]"/>
    <property type="match status" value="1"/>
</dbReference>
<comment type="pathway">
    <text evidence="2">Glycan metabolism; osmoregulated periplasmic glucan (OPG) biosynthesis.</text>
</comment>
<dbReference type="GO" id="GO:0005886">
    <property type="term" value="C:plasma membrane"/>
    <property type="evidence" value="ECO:0007669"/>
    <property type="project" value="UniProtKB-SubCell"/>
</dbReference>
<evidence type="ECO:0000256" key="1">
    <source>
        <dbReference type="ARBA" id="ARBA00004429"/>
    </source>
</evidence>
<evidence type="ECO:0000256" key="6">
    <source>
        <dbReference type="ARBA" id="ARBA00022519"/>
    </source>
</evidence>
<evidence type="ECO:0000256" key="9">
    <source>
        <dbReference type="ARBA" id="ARBA00022692"/>
    </source>
</evidence>
<evidence type="ECO:0000256" key="7">
    <source>
        <dbReference type="ARBA" id="ARBA00022676"/>
    </source>
</evidence>
<feature type="compositionally biased region" description="Low complexity" evidence="12">
    <location>
        <begin position="23"/>
        <end position="41"/>
    </location>
</feature>
<keyword evidence="6" id="KW-0997">Cell inner membrane</keyword>
<feature type="transmembrane region" description="Helical" evidence="13">
    <location>
        <begin position="513"/>
        <end position="534"/>
    </location>
</feature>
<keyword evidence="11 13" id="KW-0472">Membrane</keyword>
<dbReference type="AlphaFoldDB" id="A0A9X1VRF6"/>
<dbReference type="Proteomes" id="UP001139447">
    <property type="component" value="Unassembled WGS sequence"/>
</dbReference>
<feature type="domain" description="Glycosyltransferase 2-like" evidence="14">
    <location>
        <begin position="298"/>
        <end position="522"/>
    </location>
</feature>
<feature type="region of interest" description="Disordered" evidence="12">
    <location>
        <begin position="1"/>
        <end position="68"/>
    </location>
</feature>
<feature type="transmembrane region" description="Helical" evidence="13">
    <location>
        <begin position="143"/>
        <end position="171"/>
    </location>
</feature>
<evidence type="ECO:0000256" key="4">
    <source>
        <dbReference type="ARBA" id="ARBA00020585"/>
    </source>
</evidence>
<dbReference type="SUPFAM" id="SSF53448">
    <property type="entry name" value="Nucleotide-diphospho-sugar transferases"/>
    <property type="match status" value="1"/>
</dbReference>
<keyword evidence="7 15" id="KW-0328">Glycosyltransferase</keyword>
<feature type="transmembrane region" description="Helical" evidence="13">
    <location>
        <begin position="469"/>
        <end position="493"/>
    </location>
</feature>
<protein>
    <recommendedName>
        <fullName evidence="4">Glucans biosynthesis glucosyltransferase H</fullName>
    </recommendedName>
</protein>
<gene>
    <name evidence="15" type="primary">mdoH</name>
    <name evidence="15" type="ORF">MMF98_02260</name>
</gene>
<name>A0A9X1VRF6_9BURK</name>
<dbReference type="InterPro" id="IPR050321">
    <property type="entry name" value="Glycosyltr_2/OpgH_subfam"/>
</dbReference>
<keyword evidence="10 13" id="KW-1133">Transmembrane helix</keyword>
<keyword evidence="5" id="KW-1003">Cell membrane</keyword>
<dbReference type="PANTHER" id="PTHR43867:SF5">
    <property type="entry name" value="GLUCANS BIOSYNTHESIS GLUCOSYLTRANSFERASE H"/>
    <property type="match status" value="1"/>
</dbReference>
<dbReference type="NCBIfam" id="NF003958">
    <property type="entry name" value="PRK05454.2-1"/>
    <property type="match status" value="1"/>
</dbReference>
<evidence type="ECO:0000313" key="16">
    <source>
        <dbReference type="Proteomes" id="UP001139447"/>
    </source>
</evidence>
<dbReference type="EMBL" id="JALGBI010000001">
    <property type="protein sequence ID" value="MCJ0762025.1"/>
    <property type="molecule type" value="Genomic_DNA"/>
</dbReference>
<dbReference type="Pfam" id="PF13632">
    <property type="entry name" value="Glyco_trans_2_3"/>
    <property type="match status" value="1"/>
</dbReference>
<dbReference type="InterPro" id="IPR029044">
    <property type="entry name" value="Nucleotide-diphossugar_trans"/>
</dbReference>
<dbReference type="InterPro" id="IPR001173">
    <property type="entry name" value="Glyco_trans_2-like"/>
</dbReference>
<dbReference type="Gene3D" id="3.90.550.10">
    <property type="entry name" value="Spore Coat Polysaccharide Biosynthesis Protein SpsA, Chain A"/>
    <property type="match status" value="1"/>
</dbReference>
<evidence type="ECO:0000256" key="10">
    <source>
        <dbReference type="ARBA" id="ARBA00022989"/>
    </source>
</evidence>
<evidence type="ECO:0000256" key="11">
    <source>
        <dbReference type="ARBA" id="ARBA00023136"/>
    </source>
</evidence>
<feature type="transmembrane region" description="Helical" evidence="13">
    <location>
        <begin position="112"/>
        <end position="131"/>
    </location>
</feature>
<evidence type="ECO:0000256" key="3">
    <source>
        <dbReference type="ARBA" id="ARBA00009337"/>
    </source>
</evidence>
<evidence type="ECO:0000259" key="14">
    <source>
        <dbReference type="Pfam" id="PF13632"/>
    </source>
</evidence>
<evidence type="ECO:0000256" key="8">
    <source>
        <dbReference type="ARBA" id="ARBA00022679"/>
    </source>
</evidence>
<comment type="caution">
    <text evidence="15">The sequence shown here is derived from an EMBL/GenBank/DDBJ whole genome shotgun (WGS) entry which is preliminary data.</text>
</comment>
<dbReference type="RefSeq" id="WP_243303908.1">
    <property type="nucleotide sequence ID" value="NZ_JALGBI010000001.1"/>
</dbReference>
<evidence type="ECO:0000256" key="5">
    <source>
        <dbReference type="ARBA" id="ARBA00022475"/>
    </source>
</evidence>
<dbReference type="NCBIfam" id="NF003960">
    <property type="entry name" value="PRK05454.2-3"/>
    <property type="match status" value="1"/>
</dbReference>
<feature type="transmembrane region" description="Helical" evidence="13">
    <location>
        <begin position="603"/>
        <end position="625"/>
    </location>
</feature>
<keyword evidence="16" id="KW-1185">Reference proteome</keyword>
<keyword evidence="9 13" id="KW-0812">Transmembrane</keyword>
<comment type="subcellular location">
    <subcellularLocation>
        <location evidence="1">Cell inner membrane</location>
        <topology evidence="1">Multi-pass membrane protein</topology>
    </subcellularLocation>
</comment>
<feature type="transmembrane region" description="Helical" evidence="13">
    <location>
        <begin position="631"/>
        <end position="650"/>
    </location>
</feature>
<accession>A0A9X1VRF6</accession>
<reference evidence="15" key="1">
    <citation type="submission" date="2022-03" db="EMBL/GenBank/DDBJ databases">
        <authorList>
            <person name="Woo C.Y."/>
        </authorList>
    </citation>
    <scope>NUCLEOTIDE SEQUENCE</scope>
    <source>
        <strain evidence="15">CYS-02</strain>
    </source>
</reference>
<dbReference type="CDD" id="cd04191">
    <property type="entry name" value="Glucan_BSP_MdoH"/>
    <property type="match status" value="1"/>
</dbReference>
<evidence type="ECO:0000313" key="15">
    <source>
        <dbReference type="EMBL" id="MCJ0762025.1"/>
    </source>
</evidence>
<evidence type="ECO:0000256" key="12">
    <source>
        <dbReference type="SAM" id="MobiDB-lite"/>
    </source>
</evidence>